<dbReference type="Pfam" id="PF09346">
    <property type="entry name" value="SMI1_KNR4"/>
    <property type="match status" value="1"/>
</dbReference>
<protein>
    <recommendedName>
        <fullName evidence="1">Knr4/Smi1-like domain-containing protein</fullName>
    </recommendedName>
</protein>
<dbReference type="InterPro" id="IPR037883">
    <property type="entry name" value="Knr4/Smi1-like_sf"/>
</dbReference>
<organism evidence="2 3">
    <name type="scientific">Marinobacter salarius</name>
    <dbReference type="NCBI Taxonomy" id="1420917"/>
    <lineage>
        <taxon>Bacteria</taxon>
        <taxon>Pseudomonadati</taxon>
        <taxon>Pseudomonadota</taxon>
        <taxon>Gammaproteobacteria</taxon>
        <taxon>Pseudomonadales</taxon>
        <taxon>Marinobacteraceae</taxon>
        <taxon>Marinobacter</taxon>
    </lineage>
</organism>
<dbReference type="Gene3D" id="3.40.1580.10">
    <property type="entry name" value="SMI1/KNR4-like"/>
    <property type="match status" value="1"/>
</dbReference>
<accession>A0ABY1FUX5</accession>
<name>A0ABY1FUX5_9GAMM</name>
<dbReference type="Proteomes" id="UP000199211">
    <property type="component" value="Unassembled WGS sequence"/>
</dbReference>
<keyword evidence="3" id="KW-1185">Reference proteome</keyword>
<evidence type="ECO:0000259" key="1">
    <source>
        <dbReference type="Pfam" id="PF09346"/>
    </source>
</evidence>
<proteinExistence type="predicted"/>
<feature type="domain" description="Knr4/Smi1-like" evidence="1">
    <location>
        <begin position="8"/>
        <end position="100"/>
    </location>
</feature>
<gene>
    <name evidence="2" type="ORF">SAMN04487868_1446</name>
</gene>
<dbReference type="InterPro" id="IPR018958">
    <property type="entry name" value="Knr4/Smi1-like_dom"/>
</dbReference>
<dbReference type="RefSeq" id="WP_091644690.1">
    <property type="nucleotide sequence ID" value="NZ_FOTV01000044.1"/>
</dbReference>
<sequence length="106" mass="12012">MANMNIEALKQILQSWIDEGFVEGELLVEPEWYVLWRPDEIEEFNEDYQLSEYAPGFVTFGGNGGGELLVVNQRGEVFYMPAIGMAPDTAVKIASNLQEFKGYMQP</sequence>
<reference evidence="2 3" key="1">
    <citation type="submission" date="2016-10" db="EMBL/GenBank/DDBJ databases">
        <authorList>
            <person name="Varghese N."/>
            <person name="Submissions S."/>
        </authorList>
    </citation>
    <scope>NUCLEOTIDE SEQUENCE [LARGE SCALE GENOMIC DNA]</scope>
    <source>
        <strain evidence="2 3">DSM 26291</strain>
    </source>
</reference>
<evidence type="ECO:0000313" key="2">
    <source>
        <dbReference type="EMBL" id="SFM15726.1"/>
    </source>
</evidence>
<dbReference type="EMBL" id="FOTV01000044">
    <property type="protein sequence ID" value="SFM15726.1"/>
    <property type="molecule type" value="Genomic_DNA"/>
</dbReference>
<evidence type="ECO:0000313" key="3">
    <source>
        <dbReference type="Proteomes" id="UP000199211"/>
    </source>
</evidence>
<comment type="caution">
    <text evidence="2">The sequence shown here is derived from an EMBL/GenBank/DDBJ whole genome shotgun (WGS) entry which is preliminary data.</text>
</comment>